<accession>A0ABY5L2Q2</accession>
<evidence type="ECO:0000256" key="7">
    <source>
        <dbReference type="PROSITE-ProRule" id="PRU10060"/>
    </source>
</evidence>
<comment type="similarity">
    <text evidence="1 6 8">Belongs to the glycosyl hydrolase 9 (cellulase E) family.</text>
</comment>
<dbReference type="RefSeq" id="WP_256504862.1">
    <property type="nucleotide sequence ID" value="NZ_CP101740.1"/>
</dbReference>
<dbReference type="InterPro" id="IPR012341">
    <property type="entry name" value="6hp_glycosidase-like_sf"/>
</dbReference>
<evidence type="ECO:0000256" key="1">
    <source>
        <dbReference type="ARBA" id="ARBA00007072"/>
    </source>
</evidence>
<dbReference type="Gene3D" id="1.50.10.10">
    <property type="match status" value="1"/>
</dbReference>
<keyword evidence="2 6" id="KW-0378">Hydrolase</keyword>
<feature type="active site" evidence="7">
    <location>
        <position position="569"/>
    </location>
</feature>
<dbReference type="InterPro" id="IPR033126">
    <property type="entry name" value="Glyco_hydro_9_Asp/Glu_AS"/>
</dbReference>
<keyword evidence="13" id="KW-1185">Reference proteome</keyword>
<sequence>MKAALLLLAAQGELAIDVNQVGFAPDAPKLAIARTPDAAPRDWRIEDAAGKTMLSGKTTPLPADPRAGGHQQAIDLSALTDPGKGYRIRIGEAASAAFSVAPQPYRVLASDALAFFYHQRAGTPILARHAGGAQWARPAAHVGERVTCFAGKDQRGNVWPGCEHTLDVTGGWYDAGDHGKYVVNGGIATWTLLNLHEWTGGAAFPDGAQSMPEAGNRVSDLLDEARYEVGFLLAMQVPRGKTMQLPVGQNDPAKPLTFTAVDAGGMAHHKVADERWTSIPMRPDRDPVTRRLYPPSTAATLNLAAVAAQAARIWRTIDPAFAKKCLDAATAAWAAAQRNPQLFAVGDFTGSGGYGDRDVSDESFWAAAELYATTGDPRFAAAVDASPHAGRLGGEPSWASVAALGHATLAIGSDWQRRDRSRALIVEAADRFERERRDVAYRIPFASERYVWGSTSNLLSRAMLLRMAQRWAGEARFGAAAGDALDYILGRNPMGTSYVSGHGERALQNPHHRFWARQADPAYPGPPPGALSGGPNNSNMGDPVAEKLKGKCAPQRCWVDDIGAFTMNEVAINWNAPLVWVATTAP</sequence>
<evidence type="ECO:0000313" key="12">
    <source>
        <dbReference type="EMBL" id="UUL81215.1"/>
    </source>
</evidence>
<dbReference type="GO" id="GO:0016787">
    <property type="term" value="F:hydrolase activity"/>
    <property type="evidence" value="ECO:0007669"/>
    <property type="project" value="UniProtKB-KW"/>
</dbReference>
<evidence type="ECO:0000256" key="2">
    <source>
        <dbReference type="ARBA" id="ARBA00022801"/>
    </source>
</evidence>
<evidence type="ECO:0000256" key="4">
    <source>
        <dbReference type="ARBA" id="ARBA00023295"/>
    </source>
</evidence>
<keyword evidence="5 6" id="KW-0624">Polysaccharide degradation</keyword>
<evidence type="ECO:0000256" key="8">
    <source>
        <dbReference type="RuleBase" id="RU361166"/>
    </source>
</evidence>
<dbReference type="EC" id="3.2.1.4" evidence="8"/>
<dbReference type="InterPro" id="IPR013783">
    <property type="entry name" value="Ig-like_fold"/>
</dbReference>
<evidence type="ECO:0000256" key="6">
    <source>
        <dbReference type="PROSITE-ProRule" id="PRU10059"/>
    </source>
</evidence>
<dbReference type="SUPFAM" id="SSF48208">
    <property type="entry name" value="Six-hairpin glycosidases"/>
    <property type="match status" value="1"/>
</dbReference>
<comment type="catalytic activity">
    <reaction evidence="8">
        <text>Endohydrolysis of (1-&gt;4)-beta-D-glucosidic linkages in cellulose, lichenin and cereal beta-D-glucans.</text>
        <dbReference type="EC" id="3.2.1.4"/>
    </reaction>
</comment>
<dbReference type="Gene3D" id="2.60.40.10">
    <property type="entry name" value="Immunoglobulins"/>
    <property type="match status" value="1"/>
</dbReference>
<dbReference type="Pfam" id="PF02927">
    <property type="entry name" value="CelD_N"/>
    <property type="match status" value="1"/>
</dbReference>
<evidence type="ECO:0000256" key="5">
    <source>
        <dbReference type="ARBA" id="ARBA00023326"/>
    </source>
</evidence>
<dbReference type="Proteomes" id="UP001058533">
    <property type="component" value="Chromosome"/>
</dbReference>
<keyword evidence="3 6" id="KW-0119">Carbohydrate metabolism</keyword>
<keyword evidence="8" id="KW-0136">Cellulose degradation</keyword>
<feature type="active site" evidence="6">
    <location>
        <position position="511"/>
    </location>
</feature>
<evidence type="ECO:0000256" key="9">
    <source>
        <dbReference type="SAM" id="MobiDB-lite"/>
    </source>
</evidence>
<dbReference type="EMBL" id="CP101740">
    <property type="protein sequence ID" value="UUL81215.1"/>
    <property type="molecule type" value="Genomic_DNA"/>
</dbReference>
<proteinExistence type="inferred from homology"/>
<gene>
    <name evidence="12" type="ORF">NMP03_08175</name>
</gene>
<dbReference type="InterPro" id="IPR018221">
    <property type="entry name" value="Glyco_hydro_9_His_AS"/>
</dbReference>
<dbReference type="CDD" id="cd02850">
    <property type="entry name" value="E_set_Cellulase_N"/>
    <property type="match status" value="1"/>
</dbReference>
<evidence type="ECO:0000313" key="13">
    <source>
        <dbReference type="Proteomes" id="UP001058533"/>
    </source>
</evidence>
<dbReference type="InterPro" id="IPR014756">
    <property type="entry name" value="Ig_E-set"/>
</dbReference>
<dbReference type="PANTHER" id="PTHR22298">
    <property type="entry name" value="ENDO-1,4-BETA-GLUCANASE"/>
    <property type="match status" value="1"/>
</dbReference>
<reference evidence="12" key="1">
    <citation type="submission" date="2022-07" db="EMBL/GenBank/DDBJ databases">
        <title>Sphingomonas sp. nov., a novel bacterium isolated from the north slope of the Mount Everest.</title>
        <authorList>
            <person name="Cui X."/>
            <person name="Liu Y."/>
        </authorList>
    </citation>
    <scope>NUCLEOTIDE SEQUENCE</scope>
    <source>
        <strain evidence="12">S5-59</strain>
    </source>
</reference>
<dbReference type="PROSITE" id="PS00698">
    <property type="entry name" value="GH9_3"/>
    <property type="match status" value="1"/>
</dbReference>
<feature type="domain" description="Glycoside hydrolase family 9" evidence="10">
    <location>
        <begin position="105"/>
        <end position="581"/>
    </location>
</feature>
<feature type="domain" description="Cellulase Ig-like" evidence="11">
    <location>
        <begin position="15"/>
        <end position="93"/>
    </location>
</feature>
<dbReference type="Pfam" id="PF00759">
    <property type="entry name" value="Glyco_hydro_9"/>
    <property type="match status" value="1"/>
</dbReference>
<feature type="region of interest" description="Disordered" evidence="9">
    <location>
        <begin position="517"/>
        <end position="542"/>
    </location>
</feature>
<evidence type="ECO:0000259" key="11">
    <source>
        <dbReference type="Pfam" id="PF02927"/>
    </source>
</evidence>
<dbReference type="SUPFAM" id="SSF81296">
    <property type="entry name" value="E set domains"/>
    <property type="match status" value="1"/>
</dbReference>
<keyword evidence="4 6" id="KW-0326">Glycosidase</keyword>
<evidence type="ECO:0000259" key="10">
    <source>
        <dbReference type="Pfam" id="PF00759"/>
    </source>
</evidence>
<dbReference type="PROSITE" id="PS00592">
    <property type="entry name" value="GH9_2"/>
    <property type="match status" value="1"/>
</dbReference>
<dbReference type="InterPro" id="IPR001701">
    <property type="entry name" value="Glyco_hydro_9"/>
</dbReference>
<feature type="active site" evidence="7">
    <location>
        <position position="560"/>
    </location>
</feature>
<protein>
    <recommendedName>
        <fullName evidence="8">Endoglucanase</fullName>
        <ecNumber evidence="8">3.2.1.4</ecNumber>
    </recommendedName>
</protein>
<organism evidence="12 13">
    <name type="scientific">Sphingomonas qomolangmaensis</name>
    <dbReference type="NCBI Taxonomy" id="2918765"/>
    <lineage>
        <taxon>Bacteria</taxon>
        <taxon>Pseudomonadati</taxon>
        <taxon>Pseudomonadota</taxon>
        <taxon>Alphaproteobacteria</taxon>
        <taxon>Sphingomonadales</taxon>
        <taxon>Sphingomonadaceae</taxon>
        <taxon>Sphingomonas</taxon>
    </lineage>
</organism>
<name>A0ABY5L2Q2_9SPHN</name>
<dbReference type="InterPro" id="IPR004197">
    <property type="entry name" value="Cellulase_Ig-like"/>
</dbReference>
<dbReference type="InterPro" id="IPR008928">
    <property type="entry name" value="6-hairpin_glycosidase_sf"/>
</dbReference>
<evidence type="ECO:0000256" key="3">
    <source>
        <dbReference type="ARBA" id="ARBA00023277"/>
    </source>
</evidence>